<dbReference type="EMBL" id="BGPR01000009">
    <property type="protein sequence ID" value="GBL76001.1"/>
    <property type="molecule type" value="Genomic_DNA"/>
</dbReference>
<dbReference type="PANTHER" id="PTHR46113:SF1">
    <property type="entry name" value="PEPTIDASE M17 LEUCYL AMINOPEPTIDASE N-TERMINAL DOMAIN-CONTAINING PROTEIN"/>
    <property type="match status" value="1"/>
</dbReference>
<dbReference type="Proteomes" id="UP000499080">
    <property type="component" value="Unassembled WGS sequence"/>
</dbReference>
<keyword evidence="2" id="KW-1185">Reference proteome</keyword>
<evidence type="ECO:0000313" key="1">
    <source>
        <dbReference type="EMBL" id="GBL76001.1"/>
    </source>
</evidence>
<sequence length="128" mass="15265">MAKVFKEKESTDCDSKRLHFDLKEMTEFTHKELHNFVSKRTSKFFERFKISSDFIARDPANWNSLHDYQHGLTVVRNFTVVNDIAERGVNLIEEYNNIITHDEEQKQYLLQVVKDYRSHFPSCPKHSL</sequence>
<dbReference type="OrthoDB" id="6629168at2759"/>
<dbReference type="PANTHER" id="PTHR46113">
    <property type="entry name" value="SNAC DOMAIN-CONTAINING PROTEIN"/>
    <property type="match status" value="1"/>
</dbReference>
<evidence type="ECO:0000313" key="2">
    <source>
        <dbReference type="Proteomes" id="UP000499080"/>
    </source>
</evidence>
<proteinExistence type="predicted"/>
<protein>
    <submittedName>
        <fullName evidence="1">Uncharacterized protein</fullName>
    </submittedName>
</protein>
<organism evidence="1 2">
    <name type="scientific">Araneus ventricosus</name>
    <name type="common">Orbweaver spider</name>
    <name type="synonym">Epeira ventricosa</name>
    <dbReference type="NCBI Taxonomy" id="182803"/>
    <lineage>
        <taxon>Eukaryota</taxon>
        <taxon>Metazoa</taxon>
        <taxon>Ecdysozoa</taxon>
        <taxon>Arthropoda</taxon>
        <taxon>Chelicerata</taxon>
        <taxon>Arachnida</taxon>
        <taxon>Araneae</taxon>
        <taxon>Araneomorphae</taxon>
        <taxon>Entelegynae</taxon>
        <taxon>Araneoidea</taxon>
        <taxon>Araneidae</taxon>
        <taxon>Araneus</taxon>
    </lineage>
</organism>
<reference evidence="1 2" key="1">
    <citation type="journal article" date="2019" name="Sci. Rep.">
        <title>Orb-weaving spider Araneus ventricosus genome elucidates the spidroin gene catalogue.</title>
        <authorList>
            <person name="Kono N."/>
            <person name="Nakamura H."/>
            <person name="Ohtoshi R."/>
            <person name="Moran D.A.P."/>
            <person name="Shinohara A."/>
            <person name="Yoshida Y."/>
            <person name="Fujiwara M."/>
            <person name="Mori M."/>
            <person name="Tomita M."/>
            <person name="Arakawa K."/>
        </authorList>
    </citation>
    <scope>NUCLEOTIDE SEQUENCE [LARGE SCALE GENOMIC DNA]</scope>
</reference>
<gene>
    <name evidence="1" type="ORF">AVEN_234316_1</name>
</gene>
<accession>A0A4Y2A821</accession>
<comment type="caution">
    <text evidence="1">The sequence shown here is derived from an EMBL/GenBank/DDBJ whole genome shotgun (WGS) entry which is preliminary data.</text>
</comment>
<dbReference type="AlphaFoldDB" id="A0A4Y2A821"/>
<name>A0A4Y2A821_ARAVE</name>